<dbReference type="Gene3D" id="3.40.50.1820">
    <property type="entry name" value="alpha/beta hydrolase"/>
    <property type="match status" value="1"/>
</dbReference>
<name>A0A1D2A5G8_AUXPR</name>
<dbReference type="AlphaFoldDB" id="A0A1D2A5G8"/>
<dbReference type="GO" id="GO:0005811">
    <property type="term" value="C:lipid droplet"/>
    <property type="evidence" value="ECO:0007669"/>
    <property type="project" value="UniProtKB-SubCell"/>
</dbReference>
<dbReference type="EMBL" id="GDKF01004429">
    <property type="protein sequence ID" value="JAT74193.1"/>
    <property type="molecule type" value="Transcribed_RNA"/>
</dbReference>
<comment type="subcellular location">
    <subcellularLocation>
        <location evidence="1">Lipid droplet</location>
    </subcellularLocation>
</comment>
<dbReference type="InterPro" id="IPR019363">
    <property type="entry name" value="LDAH"/>
</dbReference>
<evidence type="ECO:0000256" key="1">
    <source>
        <dbReference type="ARBA" id="ARBA00004502"/>
    </source>
</evidence>
<evidence type="ECO:0000256" key="4">
    <source>
        <dbReference type="ARBA" id="ARBA00022801"/>
    </source>
</evidence>
<evidence type="ECO:0000256" key="3">
    <source>
        <dbReference type="ARBA" id="ARBA00022677"/>
    </source>
</evidence>
<organism evidence="5">
    <name type="scientific">Auxenochlorella protothecoides</name>
    <name type="common">Green microalga</name>
    <name type="synonym">Chlorella protothecoides</name>
    <dbReference type="NCBI Taxonomy" id="3075"/>
    <lineage>
        <taxon>Eukaryota</taxon>
        <taxon>Viridiplantae</taxon>
        <taxon>Chlorophyta</taxon>
        <taxon>core chlorophytes</taxon>
        <taxon>Trebouxiophyceae</taxon>
        <taxon>Chlorellales</taxon>
        <taxon>Chlorellaceae</taxon>
        <taxon>Auxenochlorella</taxon>
    </lineage>
</organism>
<accession>A0A1D2A5G8</accession>
<dbReference type="Pfam" id="PF10230">
    <property type="entry name" value="LIDHydrolase"/>
    <property type="match status" value="1"/>
</dbReference>
<sequence length="329" mass="36163">MKTGTGSTQVARAVWTVGRHPTHVLRLPSQGPPRLNVLIIPGNPGVAEYYEPFMHSLHQGLQGRACITCVSQLGMDGQGLTSGVFSLSDQIQHKSDLLRQHFSQEGQPPLALLAHSIGAYMAIKAAAGAADARVRAVVAMYPFLEHDPACPRQRSLAWLSRRWRWVGRLVAPLQLLPHPWLSAVVRVQSGMQEEHALAATRLVLRSDSVRNALFLASTEFAELEGSLPWDDLRRLPSFTAYLAEGDMWCPAWQQQLLEKRLGRTQLRRIPGQTHAFCSYSDQSRDLASSIVADLNGLMEGAADPATMLAAGETQLYVTIPYVKANIDSS</sequence>
<dbReference type="SUPFAM" id="SSF53474">
    <property type="entry name" value="alpha/beta-Hydrolases"/>
    <property type="match status" value="1"/>
</dbReference>
<dbReference type="InterPro" id="IPR029058">
    <property type="entry name" value="AB_hydrolase_fold"/>
</dbReference>
<gene>
    <name evidence="5" type="ORF">g.15036</name>
</gene>
<keyword evidence="3" id="KW-0551">Lipid droplet</keyword>
<dbReference type="PANTHER" id="PTHR13390:SF0">
    <property type="entry name" value="LIPID DROPLET-ASSOCIATED HYDROLASE"/>
    <property type="match status" value="1"/>
</dbReference>
<comment type="similarity">
    <text evidence="2">Belongs to the AB hydrolase superfamily. LDAH family.</text>
</comment>
<dbReference type="GO" id="GO:0019915">
    <property type="term" value="P:lipid storage"/>
    <property type="evidence" value="ECO:0007669"/>
    <property type="project" value="InterPro"/>
</dbReference>
<proteinExistence type="inferred from homology"/>
<evidence type="ECO:0000256" key="2">
    <source>
        <dbReference type="ARBA" id="ARBA00008300"/>
    </source>
</evidence>
<evidence type="ECO:0008006" key="6">
    <source>
        <dbReference type="Google" id="ProtNLM"/>
    </source>
</evidence>
<keyword evidence="4" id="KW-0378">Hydrolase</keyword>
<reference evidence="5" key="1">
    <citation type="submission" date="2015-08" db="EMBL/GenBank/DDBJ databases">
        <authorList>
            <person name="Babu N.S."/>
            <person name="Beckwith C.J."/>
            <person name="Beseler K.G."/>
            <person name="Brison A."/>
            <person name="Carone J.V."/>
            <person name="Caskin T.P."/>
            <person name="Diamond M."/>
            <person name="Durham M.E."/>
            <person name="Foxe J.M."/>
            <person name="Go M."/>
            <person name="Henderson B.A."/>
            <person name="Jones I.B."/>
            <person name="McGettigan J.A."/>
            <person name="Micheletti S.J."/>
            <person name="Nasrallah M.E."/>
            <person name="Ortiz D."/>
            <person name="Piller C.R."/>
            <person name="Privatt S.R."/>
            <person name="Schneider S.L."/>
            <person name="Sharp S."/>
            <person name="Smith T.C."/>
            <person name="Stanton J.D."/>
            <person name="Ullery H.E."/>
            <person name="Wilson R.J."/>
            <person name="Serrano M.G."/>
            <person name="Buck G."/>
            <person name="Lee V."/>
            <person name="Wang Y."/>
            <person name="Carvalho R."/>
            <person name="Voegtly L."/>
            <person name="Shi R."/>
            <person name="Duckworth R."/>
            <person name="Johnson A."/>
            <person name="Loviza R."/>
            <person name="Walstead R."/>
            <person name="Shah Z."/>
            <person name="Kiflezghi M."/>
            <person name="Wade K."/>
            <person name="Ball S.L."/>
            <person name="Bradley K.W."/>
            <person name="Asai D.J."/>
            <person name="Bowman C.A."/>
            <person name="Russell D.A."/>
            <person name="Pope W.H."/>
            <person name="Jacobs-Sera D."/>
            <person name="Hendrix R.W."/>
            <person name="Hatfull G.F."/>
        </authorList>
    </citation>
    <scope>NUCLEOTIDE SEQUENCE</scope>
</reference>
<dbReference type="PANTHER" id="PTHR13390">
    <property type="entry name" value="LIPASE"/>
    <property type="match status" value="1"/>
</dbReference>
<evidence type="ECO:0000313" key="5">
    <source>
        <dbReference type="EMBL" id="JAT74193.1"/>
    </source>
</evidence>
<dbReference type="GO" id="GO:0016298">
    <property type="term" value="F:lipase activity"/>
    <property type="evidence" value="ECO:0007669"/>
    <property type="project" value="InterPro"/>
</dbReference>
<protein>
    <recommendedName>
        <fullName evidence="6">AB hydrolase-1 domain-containing protein</fullName>
    </recommendedName>
</protein>